<proteinExistence type="predicted"/>
<dbReference type="AlphaFoldDB" id="D8PTD4"/>
<keyword evidence="1" id="KW-0472">Membrane</keyword>
<name>D8PTD4_SCHCM</name>
<keyword evidence="3" id="KW-1185">Reference proteome</keyword>
<dbReference type="KEGG" id="scm:SCHCO_02523717"/>
<reference evidence="2 3" key="1">
    <citation type="journal article" date="2010" name="Nat. Biotechnol.">
        <title>Genome sequence of the model mushroom Schizophyllum commune.</title>
        <authorList>
            <person name="Ohm R.A."/>
            <person name="de Jong J.F."/>
            <person name="Lugones L.G."/>
            <person name="Aerts A."/>
            <person name="Kothe E."/>
            <person name="Stajich J.E."/>
            <person name="de Vries R.P."/>
            <person name="Record E."/>
            <person name="Levasseur A."/>
            <person name="Baker S.E."/>
            <person name="Bartholomew K.A."/>
            <person name="Coutinho P.M."/>
            <person name="Erdmann S."/>
            <person name="Fowler T.J."/>
            <person name="Gathman A.C."/>
            <person name="Lombard V."/>
            <person name="Henrissat B."/>
            <person name="Knabe N."/>
            <person name="Kuees U."/>
            <person name="Lilly W.W."/>
            <person name="Lindquist E."/>
            <person name="Lucas S."/>
            <person name="Magnuson J.K."/>
            <person name="Piumi F."/>
            <person name="Raudaskoski M."/>
            <person name="Salamov A."/>
            <person name="Schmutz J."/>
            <person name="Schwarze F.W.M.R."/>
            <person name="vanKuyk P.A."/>
            <person name="Horton J.S."/>
            <person name="Grigoriev I.V."/>
            <person name="Woesten H.A.B."/>
        </authorList>
    </citation>
    <scope>NUCLEOTIDE SEQUENCE [LARGE SCALE GENOMIC DNA]</scope>
    <source>
        <strain evidence="3">H4-8 / FGSC 9210</strain>
    </source>
</reference>
<feature type="transmembrane region" description="Helical" evidence="1">
    <location>
        <begin position="89"/>
        <end position="109"/>
    </location>
</feature>
<dbReference type="RefSeq" id="XP_003035394.1">
    <property type="nucleotide sequence ID" value="XM_003035348.1"/>
</dbReference>
<organism evidence="3">
    <name type="scientific">Schizophyllum commune (strain H4-8 / FGSC 9210)</name>
    <name type="common">Split gill fungus</name>
    <dbReference type="NCBI Taxonomy" id="578458"/>
    <lineage>
        <taxon>Eukaryota</taxon>
        <taxon>Fungi</taxon>
        <taxon>Dikarya</taxon>
        <taxon>Basidiomycota</taxon>
        <taxon>Agaricomycotina</taxon>
        <taxon>Agaricomycetes</taxon>
        <taxon>Agaricomycetidae</taxon>
        <taxon>Agaricales</taxon>
        <taxon>Schizophyllaceae</taxon>
        <taxon>Schizophyllum</taxon>
    </lineage>
</organism>
<dbReference type="VEuPathDB" id="FungiDB:SCHCODRAFT_02523717"/>
<feature type="non-terminal residue" evidence="2">
    <location>
        <position position="143"/>
    </location>
</feature>
<dbReference type="EMBL" id="GL377303">
    <property type="protein sequence ID" value="EFJ00492.1"/>
    <property type="molecule type" value="Genomic_DNA"/>
</dbReference>
<dbReference type="InParanoid" id="D8PTD4"/>
<sequence>MLTLEIFDSAQVPHRAQRHPGVPPPMLSEALDSASMCRRWQPREEAAPAHRRLHLGFLPSNHLDVSSSSTRTSTRSAGSQQTSLSAARFISMAFACSTGVLIVAIVLLAEQAAATGRTVTYGLPCPFVANNAIHAIVLLPLLG</sequence>
<dbReference type="Proteomes" id="UP000007431">
    <property type="component" value="Unassembled WGS sequence"/>
</dbReference>
<evidence type="ECO:0000313" key="2">
    <source>
        <dbReference type="EMBL" id="EFJ00492.1"/>
    </source>
</evidence>
<accession>D8PTD4</accession>
<protein>
    <submittedName>
        <fullName evidence="2">Uncharacterized protein</fullName>
    </submittedName>
</protein>
<feature type="transmembrane region" description="Helical" evidence="1">
    <location>
        <begin position="121"/>
        <end position="142"/>
    </location>
</feature>
<gene>
    <name evidence="2" type="ORF">SCHCODRAFT_106052</name>
</gene>
<dbReference type="HOGENOM" id="CLU_1807316_0_0_1"/>
<evidence type="ECO:0000256" key="1">
    <source>
        <dbReference type="SAM" id="Phobius"/>
    </source>
</evidence>
<keyword evidence="1" id="KW-1133">Transmembrane helix</keyword>
<keyword evidence="1" id="KW-0812">Transmembrane</keyword>
<evidence type="ECO:0000313" key="3">
    <source>
        <dbReference type="Proteomes" id="UP000007431"/>
    </source>
</evidence>
<dbReference type="GeneID" id="9594652"/>